<organism evidence="2 3">
    <name type="scientific">Hymenochirus boettgeri</name>
    <name type="common">Congo dwarf clawed frog</name>
    <dbReference type="NCBI Taxonomy" id="247094"/>
    <lineage>
        <taxon>Eukaryota</taxon>
        <taxon>Metazoa</taxon>
        <taxon>Chordata</taxon>
        <taxon>Craniata</taxon>
        <taxon>Vertebrata</taxon>
        <taxon>Euteleostomi</taxon>
        <taxon>Amphibia</taxon>
        <taxon>Batrachia</taxon>
        <taxon>Anura</taxon>
        <taxon>Pipoidea</taxon>
        <taxon>Pipidae</taxon>
        <taxon>Pipinae</taxon>
        <taxon>Hymenochirus</taxon>
    </lineage>
</organism>
<gene>
    <name evidence="2" type="ORF">GDO86_005078</name>
</gene>
<evidence type="ECO:0000313" key="2">
    <source>
        <dbReference type="EMBL" id="KAG8438745.1"/>
    </source>
</evidence>
<evidence type="ECO:0000256" key="1">
    <source>
        <dbReference type="SAM" id="SignalP"/>
    </source>
</evidence>
<dbReference type="EMBL" id="JAACNH010000006">
    <property type="protein sequence ID" value="KAG8438745.1"/>
    <property type="molecule type" value="Genomic_DNA"/>
</dbReference>
<protein>
    <recommendedName>
        <fullName evidence="4">Secreted protein</fullName>
    </recommendedName>
</protein>
<keyword evidence="1" id="KW-0732">Signal</keyword>
<keyword evidence="3" id="KW-1185">Reference proteome</keyword>
<reference evidence="2" key="1">
    <citation type="thesis" date="2020" institute="ProQuest LLC" country="789 East Eisenhower Parkway, Ann Arbor, MI, USA">
        <title>Comparative Genomics and Chromosome Evolution.</title>
        <authorList>
            <person name="Mudd A.B."/>
        </authorList>
    </citation>
    <scope>NUCLEOTIDE SEQUENCE</scope>
    <source>
        <strain evidence="2">Female2</strain>
        <tissue evidence="2">Blood</tissue>
    </source>
</reference>
<comment type="caution">
    <text evidence="2">The sequence shown here is derived from an EMBL/GenBank/DDBJ whole genome shotgun (WGS) entry which is preliminary data.</text>
</comment>
<name>A0A8T2J0M2_9PIPI</name>
<dbReference type="AlphaFoldDB" id="A0A8T2J0M2"/>
<feature type="signal peptide" evidence="1">
    <location>
        <begin position="1"/>
        <end position="17"/>
    </location>
</feature>
<evidence type="ECO:0000313" key="3">
    <source>
        <dbReference type="Proteomes" id="UP000812440"/>
    </source>
</evidence>
<feature type="chain" id="PRO_5035802881" description="Secreted protein" evidence="1">
    <location>
        <begin position="18"/>
        <end position="121"/>
    </location>
</feature>
<evidence type="ECO:0008006" key="4">
    <source>
        <dbReference type="Google" id="ProtNLM"/>
    </source>
</evidence>
<accession>A0A8T2J0M2</accession>
<proteinExistence type="predicted"/>
<dbReference type="Proteomes" id="UP000812440">
    <property type="component" value="Chromosome 3"/>
</dbReference>
<sequence length="121" mass="13226">MLWPLTLMVMQANLPYAGPMAMSQGQTQVDSRGVNRNRWPPQQNYDGALSVLYPQLFSGRKARSVIGKIRWGSQAPLLLLPSSYAWAPLQLLPSSHAPGGQKAKTTISLCGSSTVKSEVWT</sequence>